<organism evidence="2 3">
    <name type="scientific">Serpens gallinarum</name>
    <dbReference type="NCBI Taxonomy" id="2763075"/>
    <lineage>
        <taxon>Bacteria</taxon>
        <taxon>Pseudomonadati</taxon>
        <taxon>Pseudomonadota</taxon>
        <taxon>Gammaproteobacteria</taxon>
        <taxon>Pseudomonadales</taxon>
        <taxon>Pseudomonadaceae</taxon>
        <taxon>Pseudomonas</taxon>
    </lineage>
</organism>
<comment type="caution">
    <text evidence="2">The sequence shown here is derived from an EMBL/GenBank/DDBJ whole genome shotgun (WGS) entry which is preliminary data.</text>
</comment>
<keyword evidence="1" id="KW-0175">Coiled coil</keyword>
<dbReference type="Pfam" id="PF12128">
    <property type="entry name" value="DUF3584"/>
    <property type="match status" value="1"/>
</dbReference>
<evidence type="ECO:0000313" key="3">
    <source>
        <dbReference type="Proteomes" id="UP000611945"/>
    </source>
</evidence>
<dbReference type="InterPro" id="IPR021979">
    <property type="entry name" value="DUF3584"/>
</dbReference>
<sequence length="1224" mass="141456">MPSLNRLILINTHLKGVVELVVDDHTNICGTNASGKTTLQRLVPVFYGEYPSRVVPATRDSFERWYLPTEHSFLVYEYQRMDGEPCQAILATSSDGRGVDYRLVQKGFDLEDYTRSRQGDSIVCRTMRELGYHFRSLGVPVSNQLNTRQYRAIIQNDRTLLSADSQRTELRQLARQFSLCSGEHSLRHIEKLVRAVHSREGKMETIKSMVAAILEEDGVAPPITHLSAQKVEDWIRDSQLIQGFADLRPEFARLERDFQELHTCEARLSGLLLAFRTDEPLLFAHQETLKHELEQIGFQLKLLEDSWKDRRDELSLALSQVQARIESDETQLNHIEEQYQQYLDSDIDQAKADLEKLDGWKLELDNLRERLRLLTEQHADVQNAYLERKQIIQERQQDALDRLHEQEGTVRDELAARTQQKNDALSQLDTSFANRRQEAENVFRNRKHARELERKDHEQRINQFSYSEEERRSLDIFDRRLEEADEKRDASSQQVETLTQQERQLLRQREDVAQQHQLAARKVAEREQEKDAATRLLHAGQHTLLEFLRREQPGWEQHLGKLIEPSLLQRTDLKPGLSDTPADSFHGLRLDLAALPTPEHAADEAALRIRLQQAEDNLQAARNHQDGLETQLSEQTAALDDLNTRLVQTRTQLQGLKEDRQRLRDERAALKERLDTALAERRLEARKQLSALDDSLARLTAEQQQLLAELGKQRQEARLEASAHWQQVIQDLEQRLALLRGQMDEQRAQGKAELAACESWYQNELKSRGVDETQLIELKSGIRQRELRIRETEALRSEVHRYEEWYAVTWLKRKPHLQDDLVARKAEASDLKQQLDTATQAYKAQRDQLEQQRKQGLQRQGQISEQVDLLKGLLRRLNDCKLPREGQAPEGELDERLRLGQELLHSRESLMTTIKQHVDRFDSLLAGKSGSSLTETWERGREECTVVSERGVPTLDYRRLVPVLAQLLNELVPQSIKGLMDLGQNYGRQLYNFFDVLADIDKRIASQSARITREVSDELFLDGVSNSAVTIRSRITELEFWPELRSFVNAYREWQNSGFTELPGEEYTGSMRRALEVLGRSALTSGISALLEIELRLREGNSDLVIRTDRQLNESSSHGMAYLILCKFLLAFTRLLRGNAPAVIHWPIDELGTLHHNNVKKIFDACTSNRIRILGAFPNPDSEVLSLFKNRYIVNKQTRQLQVVKPRLDVIGERLKARQTEEIA</sequence>
<dbReference type="GO" id="GO:0005524">
    <property type="term" value="F:ATP binding"/>
    <property type="evidence" value="ECO:0007669"/>
    <property type="project" value="UniProtKB-KW"/>
</dbReference>
<evidence type="ECO:0000256" key="1">
    <source>
        <dbReference type="SAM" id="Coils"/>
    </source>
</evidence>
<name>A0ABR8TPR6_9PSED</name>
<feature type="coiled-coil region" evidence="1">
    <location>
        <begin position="828"/>
        <end position="859"/>
    </location>
</feature>
<dbReference type="EMBL" id="JACSQG010000004">
    <property type="protein sequence ID" value="MBD7977473.1"/>
    <property type="molecule type" value="Genomic_DNA"/>
</dbReference>
<evidence type="ECO:0000313" key="2">
    <source>
        <dbReference type="EMBL" id="MBD7977473.1"/>
    </source>
</evidence>
<proteinExistence type="predicted"/>
<accession>A0ABR8TPR6</accession>
<protein>
    <submittedName>
        <fullName evidence="2">ATP-binding protein</fullName>
    </submittedName>
</protein>
<reference evidence="2 3" key="1">
    <citation type="submission" date="2020-08" db="EMBL/GenBank/DDBJ databases">
        <title>A Genomic Blueprint of the Chicken Gut Microbiome.</title>
        <authorList>
            <person name="Gilroy R."/>
            <person name="Ravi A."/>
            <person name="Getino M."/>
            <person name="Pursley I."/>
            <person name="Horton D.L."/>
            <person name="Alikhan N.-F."/>
            <person name="Baker D."/>
            <person name="Gharbi K."/>
            <person name="Hall N."/>
            <person name="Watson M."/>
            <person name="Adriaenssens E.M."/>
            <person name="Foster-Nyarko E."/>
            <person name="Jarju S."/>
            <person name="Secka A."/>
            <person name="Antonio M."/>
            <person name="Oren A."/>
            <person name="Chaudhuri R."/>
            <person name="La Ragione R.M."/>
            <person name="Hildebrand F."/>
            <person name="Pallen M.J."/>
        </authorList>
    </citation>
    <scope>NUCLEOTIDE SEQUENCE [LARGE SCALE GENOMIC DNA]</scope>
    <source>
        <strain evidence="2 3">Sa2CUA2</strain>
    </source>
</reference>
<feature type="coiled-coil region" evidence="1">
    <location>
        <begin position="604"/>
        <end position="749"/>
    </location>
</feature>
<keyword evidence="2" id="KW-0547">Nucleotide-binding</keyword>
<dbReference type="RefSeq" id="WP_251836249.1">
    <property type="nucleotide sequence ID" value="NZ_JACSQG010000004.1"/>
</dbReference>
<feature type="coiled-coil region" evidence="1">
    <location>
        <begin position="467"/>
        <end position="515"/>
    </location>
</feature>
<feature type="coiled-coil region" evidence="1">
    <location>
        <begin position="318"/>
        <end position="384"/>
    </location>
</feature>
<keyword evidence="2" id="KW-0067">ATP-binding</keyword>
<gene>
    <name evidence="2" type="ORF">H9642_09755</name>
</gene>
<keyword evidence="3" id="KW-1185">Reference proteome</keyword>
<dbReference type="Proteomes" id="UP000611945">
    <property type="component" value="Unassembled WGS sequence"/>
</dbReference>